<sequence length="944" mass="95211">MGRRKHNSATKAGAAISSNVRVEPTERGLIPAHCVTASKPSVTAARQAMGALVNSDKQELACDGQRKMGKAQSKRPWPFGSGECRWRVFAQPTSLDELLDLGGKHDPMVLAVTRVLTSAETEALRAKLEAGGARVDWDALPLGRARVAHVLQRHPEMRDPLHKLECDLCKKNSTGWRDEVLLRCDDAAAAGQEFDVYGAVKVARREAAARARFGAGDAGPPARPKPAAIAPAPPTAAASGTGPGDGTCVGSADQTASWLEAARNKRGPSVPAEDLLNIGLDEFDLRFASAWRVLTSAERDLVKGFVLDGTRIGPGDLPAARAALLAVLDGNSWVGTEFKKAQTKRRDEALRACDESWAVIMAGDGSAEDKEVPSSKEGTGGAGASGSSLRSSDPGGLSDGLSGPGALLLRSGSVAEPMPWETPLCMGPGDSRGGACAPEVHAGDEAPGAVTDGADAEAPASPRVSAICERVDNLSGLFSLEHVVLLHSHGAPAALAVPGNEVSLPGAALAGQLRLLVADAFADEVEMLPAGAGVALLSSDARAIEGQADLNPDPSPGVLLVVAASAEGNAATAAAEELPALEVGANLIPIPSRGALAFEAALAEGAAAAAAAEELPALEVVADLSPMPDPGALPFEAALVEGAAVAAAPEELPAFEVGADLSPNPNPGVLTFEPALAENAAATEASAPEPEAEEPYVDPAALAPLPDLQLNQVAPQQGEGAAEEPAPAAAVGNPNPAAPAPLPDPEPVQAVPVEGEAAAVALAPVAGEAAGEALAPVAGEAAGEALAPVADEAAGEVPIPAPAVVAEIPAEQPRRIVRCGRALGALAVLAAVGQHYAPAPVKPVARAVYTGFLVTGIAGTEGKLLGQAALGAAAAAVGGTRHARLDLPEGHTAGPLFVWLGGEGLGGTVLRMGVSLRAQGWTVAADLGWGAADERLSKAWEGAP</sequence>
<organism evidence="2 3">
    <name type="scientific">Elliptochloris bilobata</name>
    <dbReference type="NCBI Taxonomy" id="381761"/>
    <lineage>
        <taxon>Eukaryota</taxon>
        <taxon>Viridiplantae</taxon>
        <taxon>Chlorophyta</taxon>
        <taxon>core chlorophytes</taxon>
        <taxon>Trebouxiophyceae</taxon>
        <taxon>Trebouxiophyceae incertae sedis</taxon>
        <taxon>Elliptochloris clade</taxon>
        <taxon>Elliptochloris</taxon>
    </lineage>
</organism>
<feature type="compositionally biased region" description="Low complexity" evidence="1">
    <location>
        <begin position="714"/>
        <end position="735"/>
    </location>
</feature>
<feature type="compositionally biased region" description="Pro residues" evidence="1">
    <location>
        <begin position="736"/>
        <end position="746"/>
    </location>
</feature>
<dbReference type="AlphaFoldDB" id="A0AAW1RKX1"/>
<name>A0AAW1RKX1_9CHLO</name>
<feature type="region of interest" description="Disordered" evidence="1">
    <location>
        <begin position="436"/>
        <end position="457"/>
    </location>
</feature>
<evidence type="ECO:0000313" key="3">
    <source>
        <dbReference type="Proteomes" id="UP001445335"/>
    </source>
</evidence>
<protein>
    <submittedName>
        <fullName evidence="2">Uncharacterized protein</fullName>
    </submittedName>
</protein>
<comment type="caution">
    <text evidence="2">The sequence shown here is derived from an EMBL/GenBank/DDBJ whole genome shotgun (WGS) entry which is preliminary data.</text>
</comment>
<dbReference type="EMBL" id="JALJOU010000032">
    <property type="protein sequence ID" value="KAK9834324.1"/>
    <property type="molecule type" value="Genomic_DNA"/>
</dbReference>
<gene>
    <name evidence="2" type="ORF">WJX81_007068</name>
</gene>
<proteinExistence type="predicted"/>
<evidence type="ECO:0000256" key="1">
    <source>
        <dbReference type="SAM" id="MobiDB-lite"/>
    </source>
</evidence>
<feature type="compositionally biased region" description="Low complexity" evidence="1">
    <location>
        <begin position="385"/>
        <end position="403"/>
    </location>
</feature>
<evidence type="ECO:0000313" key="2">
    <source>
        <dbReference type="EMBL" id="KAK9834324.1"/>
    </source>
</evidence>
<accession>A0AAW1RKX1</accession>
<feature type="region of interest" description="Disordered" evidence="1">
    <location>
        <begin position="364"/>
        <end position="403"/>
    </location>
</feature>
<feature type="region of interest" description="Disordered" evidence="1">
    <location>
        <begin position="213"/>
        <end position="251"/>
    </location>
</feature>
<keyword evidence="3" id="KW-1185">Reference proteome</keyword>
<feature type="compositionally biased region" description="Low complexity" evidence="1">
    <location>
        <begin position="213"/>
        <end position="240"/>
    </location>
</feature>
<reference evidence="2 3" key="1">
    <citation type="journal article" date="2024" name="Nat. Commun.">
        <title>Phylogenomics reveals the evolutionary origins of lichenization in chlorophyte algae.</title>
        <authorList>
            <person name="Puginier C."/>
            <person name="Libourel C."/>
            <person name="Otte J."/>
            <person name="Skaloud P."/>
            <person name="Haon M."/>
            <person name="Grisel S."/>
            <person name="Petersen M."/>
            <person name="Berrin J.G."/>
            <person name="Delaux P.M."/>
            <person name="Dal Grande F."/>
            <person name="Keller J."/>
        </authorList>
    </citation>
    <scope>NUCLEOTIDE SEQUENCE [LARGE SCALE GENOMIC DNA]</scope>
    <source>
        <strain evidence="2 3">SAG 245.80</strain>
    </source>
</reference>
<feature type="region of interest" description="Disordered" evidence="1">
    <location>
        <begin position="714"/>
        <end position="749"/>
    </location>
</feature>
<dbReference type="Proteomes" id="UP001445335">
    <property type="component" value="Unassembled WGS sequence"/>
</dbReference>